<name>A0ABN9U5X3_9DINO</name>
<evidence type="ECO:0000256" key="2">
    <source>
        <dbReference type="SAM" id="MobiDB-lite"/>
    </source>
</evidence>
<dbReference type="Proteomes" id="UP001189429">
    <property type="component" value="Unassembled WGS sequence"/>
</dbReference>
<evidence type="ECO:0000313" key="4">
    <source>
        <dbReference type="Proteomes" id="UP001189429"/>
    </source>
</evidence>
<feature type="region of interest" description="Disordered" evidence="2">
    <location>
        <begin position="108"/>
        <end position="138"/>
    </location>
</feature>
<sequence length="138" mass="15556">MSKDEKIDKIYDMLSDLTKDVAQTKLIAHTASATAEKAMEAVREVRDTVKQVEASNTALQRDVQDIKNKLHQDMEYPQITKVYDDRAKQDMLSDLITEAGKAVLELHPDETKISHNGNRPPRGMHAPDSVTVHDMTIE</sequence>
<reference evidence="3" key="1">
    <citation type="submission" date="2023-10" db="EMBL/GenBank/DDBJ databases">
        <authorList>
            <person name="Chen Y."/>
            <person name="Shah S."/>
            <person name="Dougan E. K."/>
            <person name="Thang M."/>
            <person name="Chan C."/>
        </authorList>
    </citation>
    <scope>NUCLEOTIDE SEQUENCE [LARGE SCALE GENOMIC DNA]</scope>
</reference>
<keyword evidence="1" id="KW-0175">Coiled coil</keyword>
<proteinExistence type="predicted"/>
<keyword evidence="4" id="KW-1185">Reference proteome</keyword>
<dbReference type="EMBL" id="CAUYUJ010015426">
    <property type="protein sequence ID" value="CAK0853782.1"/>
    <property type="molecule type" value="Genomic_DNA"/>
</dbReference>
<evidence type="ECO:0000313" key="3">
    <source>
        <dbReference type="EMBL" id="CAK0853782.1"/>
    </source>
</evidence>
<protein>
    <submittedName>
        <fullName evidence="3">Uncharacterized protein</fullName>
    </submittedName>
</protein>
<organism evidence="3 4">
    <name type="scientific">Prorocentrum cordatum</name>
    <dbReference type="NCBI Taxonomy" id="2364126"/>
    <lineage>
        <taxon>Eukaryota</taxon>
        <taxon>Sar</taxon>
        <taxon>Alveolata</taxon>
        <taxon>Dinophyceae</taxon>
        <taxon>Prorocentrales</taxon>
        <taxon>Prorocentraceae</taxon>
        <taxon>Prorocentrum</taxon>
    </lineage>
</organism>
<accession>A0ABN9U5X3</accession>
<feature type="coiled-coil region" evidence="1">
    <location>
        <begin position="35"/>
        <end position="69"/>
    </location>
</feature>
<evidence type="ECO:0000256" key="1">
    <source>
        <dbReference type="SAM" id="Coils"/>
    </source>
</evidence>
<feature type="non-terminal residue" evidence="3">
    <location>
        <position position="138"/>
    </location>
</feature>
<gene>
    <name evidence="3" type="ORF">PCOR1329_LOCUS45141</name>
</gene>
<comment type="caution">
    <text evidence="3">The sequence shown here is derived from an EMBL/GenBank/DDBJ whole genome shotgun (WGS) entry which is preliminary data.</text>
</comment>